<dbReference type="PANTHER" id="PTHR10334">
    <property type="entry name" value="CYSTEINE-RICH SECRETORY PROTEIN-RELATED"/>
    <property type="match status" value="1"/>
</dbReference>
<name>A0A7K8P7Z5_COCCO</name>
<sequence length="177" mass="20110">GFDALSTSKADQRNLIVDKHNTLRRGVNPTASNMMKMEWWPLAATNAQNWASKCILKHSLTDKRNTSVKYGENLFMSTGPFSWADVIQAWYNEVKNFKYGTGPNPQGAVTGHYTQLVWYNSYQIGCAVAFCPKSQYQYFYVCQYYPAGNDAMQMATPYRSRPKCADCPSHRDRGLCS</sequence>
<dbReference type="PROSITE" id="PS01010">
    <property type="entry name" value="CRISP_2"/>
    <property type="match status" value="1"/>
</dbReference>
<accession>A0A7K8P7Z5</accession>
<dbReference type="Pfam" id="PF00188">
    <property type="entry name" value="CAP"/>
    <property type="match status" value="1"/>
</dbReference>
<dbReference type="InterPro" id="IPR001283">
    <property type="entry name" value="CRISP-related"/>
</dbReference>
<dbReference type="AlphaFoldDB" id="A0A7K8P7Z5"/>
<dbReference type="PRINTS" id="PR00837">
    <property type="entry name" value="V5TPXLIKE"/>
</dbReference>
<proteinExistence type="inferred from homology"/>
<dbReference type="PROSITE" id="PS01009">
    <property type="entry name" value="CRISP_1"/>
    <property type="match status" value="1"/>
</dbReference>
<dbReference type="GO" id="GO:0005576">
    <property type="term" value="C:extracellular region"/>
    <property type="evidence" value="ECO:0007669"/>
    <property type="project" value="InterPro"/>
</dbReference>
<feature type="domain" description="SCP" evidence="3">
    <location>
        <begin position="11"/>
        <end position="152"/>
    </location>
</feature>
<evidence type="ECO:0000256" key="1">
    <source>
        <dbReference type="ARBA" id="ARBA00009923"/>
    </source>
</evidence>
<comment type="caution">
    <text evidence="4">The sequence shown here is derived from an EMBL/GenBank/DDBJ whole genome shotgun (WGS) entry which is preliminary data.</text>
</comment>
<dbReference type="InterPro" id="IPR034117">
    <property type="entry name" value="SCP_CRISP"/>
</dbReference>
<dbReference type="InterPro" id="IPR014044">
    <property type="entry name" value="CAP_dom"/>
</dbReference>
<protein>
    <submittedName>
        <fullName evidence="4">CRVP protein</fullName>
    </submittedName>
</protein>
<dbReference type="Proteomes" id="UP000525205">
    <property type="component" value="Unassembled WGS sequence"/>
</dbReference>
<feature type="non-terminal residue" evidence="4">
    <location>
        <position position="177"/>
    </location>
</feature>
<evidence type="ECO:0000256" key="2">
    <source>
        <dbReference type="ARBA" id="ARBA00023157"/>
    </source>
</evidence>
<evidence type="ECO:0000259" key="3">
    <source>
        <dbReference type="SMART" id="SM00198"/>
    </source>
</evidence>
<dbReference type="InterPro" id="IPR035940">
    <property type="entry name" value="CAP_sf"/>
</dbReference>
<feature type="non-terminal residue" evidence="4">
    <location>
        <position position="1"/>
    </location>
</feature>
<dbReference type="InterPro" id="IPR018244">
    <property type="entry name" value="Allrgn_V5/Tpx1_CS"/>
</dbReference>
<evidence type="ECO:0000313" key="5">
    <source>
        <dbReference type="Proteomes" id="UP000525205"/>
    </source>
</evidence>
<gene>
    <name evidence="4" type="primary">Crvp</name>
    <name evidence="4" type="ORF">COCCOC_R13517</name>
</gene>
<dbReference type="SMART" id="SM00198">
    <property type="entry name" value="SCP"/>
    <property type="match status" value="1"/>
</dbReference>
<keyword evidence="5" id="KW-1185">Reference proteome</keyword>
<dbReference type="SUPFAM" id="SSF55797">
    <property type="entry name" value="PR-1-like"/>
    <property type="match status" value="1"/>
</dbReference>
<keyword evidence="2" id="KW-1015">Disulfide bond</keyword>
<dbReference type="FunFam" id="3.40.33.10:FF:000005">
    <property type="entry name" value="Cysteine-rich secretory protein 2"/>
    <property type="match status" value="1"/>
</dbReference>
<dbReference type="CDD" id="cd05383">
    <property type="entry name" value="CAP_CRISP"/>
    <property type="match status" value="1"/>
</dbReference>
<reference evidence="4 5" key="1">
    <citation type="submission" date="2019-09" db="EMBL/GenBank/DDBJ databases">
        <title>Bird 10,000 Genomes (B10K) Project - Family phase.</title>
        <authorList>
            <person name="Zhang G."/>
        </authorList>
    </citation>
    <scope>NUCLEOTIDE SEQUENCE [LARGE SCALE GENOMIC DNA]</scope>
    <source>
        <strain evidence="4">B10K-CU-031-03</strain>
        <tissue evidence="4">Muscle</tissue>
    </source>
</reference>
<dbReference type="Gene3D" id="3.40.33.10">
    <property type="entry name" value="CAP"/>
    <property type="match status" value="1"/>
</dbReference>
<evidence type="ECO:0000313" key="4">
    <source>
        <dbReference type="EMBL" id="NXE74866.1"/>
    </source>
</evidence>
<dbReference type="EMBL" id="VWPP01000059">
    <property type="protein sequence ID" value="NXE74866.1"/>
    <property type="molecule type" value="Genomic_DNA"/>
</dbReference>
<comment type="similarity">
    <text evidence="1">Belongs to the CRISP family.</text>
</comment>
<organism evidence="4 5">
    <name type="scientific">Cochlearius cochlearius</name>
    <name type="common">Boat-billed heron</name>
    <dbReference type="NCBI Taxonomy" id="110676"/>
    <lineage>
        <taxon>Eukaryota</taxon>
        <taxon>Metazoa</taxon>
        <taxon>Chordata</taxon>
        <taxon>Craniata</taxon>
        <taxon>Vertebrata</taxon>
        <taxon>Euteleostomi</taxon>
        <taxon>Archelosauria</taxon>
        <taxon>Archosauria</taxon>
        <taxon>Dinosauria</taxon>
        <taxon>Saurischia</taxon>
        <taxon>Theropoda</taxon>
        <taxon>Coelurosauria</taxon>
        <taxon>Aves</taxon>
        <taxon>Neognathae</taxon>
        <taxon>Neoaves</taxon>
        <taxon>Aequornithes</taxon>
        <taxon>Pelecaniformes</taxon>
        <taxon>Ardeidae</taxon>
        <taxon>Cochlearius</taxon>
    </lineage>
</organism>